<dbReference type="AlphaFoldDB" id="A0A426XST4"/>
<keyword evidence="1" id="KW-0472">Membrane</keyword>
<evidence type="ECO:0000313" key="3">
    <source>
        <dbReference type="Proteomes" id="UP000287651"/>
    </source>
</evidence>
<evidence type="ECO:0000256" key="1">
    <source>
        <dbReference type="SAM" id="Phobius"/>
    </source>
</evidence>
<keyword evidence="1" id="KW-1133">Transmembrane helix</keyword>
<reference evidence="2 3" key="1">
    <citation type="journal article" date="2014" name="Agronomy (Basel)">
        <title>A Draft Genome Sequence for Ensete ventricosum, the Drought-Tolerant Tree Against Hunger.</title>
        <authorList>
            <person name="Harrison J."/>
            <person name="Moore K.A."/>
            <person name="Paszkiewicz K."/>
            <person name="Jones T."/>
            <person name="Grant M."/>
            <person name="Ambacheew D."/>
            <person name="Muzemil S."/>
            <person name="Studholme D.J."/>
        </authorList>
    </citation>
    <scope>NUCLEOTIDE SEQUENCE [LARGE SCALE GENOMIC DNA]</scope>
</reference>
<protein>
    <submittedName>
        <fullName evidence="2">Uncharacterized protein</fullName>
    </submittedName>
</protein>
<sequence length="155" mass="16761">MLIEDGNQGDLDREAVAIVEEEDGSRNFNYGSAVILQVIMEEEEGSSNVGYGYSATSWLQVEMVIVKIAVGYDQGEYSERLLLAALCDKGSLLVAIMVDGSIVQQEMHAAVEGIKGDLVAERLVDRRLKAMIFLCLFCGCFGCSFGYSSSGVLGL</sequence>
<feature type="transmembrane region" description="Helical" evidence="1">
    <location>
        <begin position="130"/>
        <end position="148"/>
    </location>
</feature>
<name>A0A426XST4_ENSVE</name>
<keyword evidence="1" id="KW-0812">Transmembrane</keyword>
<comment type="caution">
    <text evidence="2">The sequence shown here is derived from an EMBL/GenBank/DDBJ whole genome shotgun (WGS) entry which is preliminary data.</text>
</comment>
<gene>
    <name evidence="2" type="ORF">B296_00049114</name>
</gene>
<proteinExistence type="predicted"/>
<evidence type="ECO:0000313" key="2">
    <source>
        <dbReference type="EMBL" id="RRT42530.1"/>
    </source>
</evidence>
<organism evidence="2 3">
    <name type="scientific">Ensete ventricosum</name>
    <name type="common">Abyssinian banana</name>
    <name type="synonym">Musa ensete</name>
    <dbReference type="NCBI Taxonomy" id="4639"/>
    <lineage>
        <taxon>Eukaryota</taxon>
        <taxon>Viridiplantae</taxon>
        <taxon>Streptophyta</taxon>
        <taxon>Embryophyta</taxon>
        <taxon>Tracheophyta</taxon>
        <taxon>Spermatophyta</taxon>
        <taxon>Magnoliopsida</taxon>
        <taxon>Liliopsida</taxon>
        <taxon>Zingiberales</taxon>
        <taxon>Musaceae</taxon>
        <taxon>Ensete</taxon>
    </lineage>
</organism>
<dbReference type="EMBL" id="AMZH03017774">
    <property type="protein sequence ID" value="RRT42530.1"/>
    <property type="molecule type" value="Genomic_DNA"/>
</dbReference>
<dbReference type="Proteomes" id="UP000287651">
    <property type="component" value="Unassembled WGS sequence"/>
</dbReference>
<accession>A0A426XST4</accession>